<feature type="domain" description="GIY-YIG" evidence="2">
    <location>
        <begin position="17"/>
        <end position="99"/>
    </location>
</feature>
<reference evidence="3 4" key="1">
    <citation type="journal article" date="2013" name="Antonie Van Leeuwenhoek">
        <title>Echinimonas agarilytica gen. nov., sp. nov., a new gammaproteobacterium isolated from the sea urchin Strongylocentrotus intermedius.</title>
        <authorList>
            <person name="Nedashkovskaya O.I."/>
            <person name="Stenkova A.M."/>
            <person name="Zhukova N.V."/>
            <person name="Van Trappen S."/>
            <person name="Lee J.S."/>
            <person name="Kim S.B."/>
        </authorList>
    </citation>
    <scope>NUCLEOTIDE SEQUENCE [LARGE SCALE GENOMIC DNA]</scope>
    <source>
        <strain evidence="3 4">KMM 6351</strain>
    </source>
</reference>
<comment type="caution">
    <text evidence="3">The sequence shown here is derived from an EMBL/GenBank/DDBJ whole genome shotgun (WGS) entry which is preliminary data.</text>
</comment>
<dbReference type="Pfam" id="PF01541">
    <property type="entry name" value="GIY-YIG"/>
    <property type="match status" value="1"/>
</dbReference>
<dbReference type="PANTHER" id="PTHR34477:SF1">
    <property type="entry name" value="UPF0213 PROTEIN YHBQ"/>
    <property type="match status" value="1"/>
</dbReference>
<evidence type="ECO:0000259" key="2">
    <source>
        <dbReference type="PROSITE" id="PS50164"/>
    </source>
</evidence>
<sequence length="104" mass="12137">MVSFSTRTLRFMNKTQTAWYVYIIQTHKGALYTGITKDVERRFKEHLEVSLGIANAKGAKYFRTNKPCKIVYQEALVDRSQASKAEYKIKQMTRAKKLRLIDSK</sequence>
<dbReference type="SMART" id="SM00465">
    <property type="entry name" value="GIYc"/>
    <property type="match status" value="1"/>
</dbReference>
<protein>
    <submittedName>
        <fullName evidence="3">GIY-YIG nuclease family protein</fullName>
    </submittedName>
</protein>
<name>A0AA41W689_9GAMM</name>
<comment type="similarity">
    <text evidence="1">Belongs to the UPF0213 family.</text>
</comment>
<organism evidence="3 4">
    <name type="scientific">Echinimonas agarilytica</name>
    <dbReference type="NCBI Taxonomy" id="1215918"/>
    <lineage>
        <taxon>Bacteria</taxon>
        <taxon>Pseudomonadati</taxon>
        <taxon>Pseudomonadota</taxon>
        <taxon>Gammaproteobacteria</taxon>
        <taxon>Alteromonadales</taxon>
        <taxon>Echinimonadaceae</taxon>
        <taxon>Echinimonas</taxon>
    </lineage>
</organism>
<gene>
    <name evidence="3" type="ORF">NAF29_06905</name>
</gene>
<proteinExistence type="inferred from homology"/>
<dbReference type="RefSeq" id="WP_251260744.1">
    <property type="nucleotide sequence ID" value="NZ_JAMQGP010000002.1"/>
</dbReference>
<dbReference type="EMBL" id="JAMQGP010000002">
    <property type="protein sequence ID" value="MCM2679398.1"/>
    <property type="molecule type" value="Genomic_DNA"/>
</dbReference>
<dbReference type="InterPro" id="IPR035901">
    <property type="entry name" value="GIY-YIG_endonuc_sf"/>
</dbReference>
<dbReference type="InterPro" id="IPR050190">
    <property type="entry name" value="UPF0213_domain"/>
</dbReference>
<dbReference type="CDD" id="cd10456">
    <property type="entry name" value="GIY-YIG_UPF0213"/>
    <property type="match status" value="1"/>
</dbReference>
<accession>A0AA41W689</accession>
<dbReference type="PROSITE" id="PS50164">
    <property type="entry name" value="GIY_YIG"/>
    <property type="match status" value="1"/>
</dbReference>
<dbReference type="Gene3D" id="3.40.1440.10">
    <property type="entry name" value="GIY-YIG endonuclease"/>
    <property type="match status" value="1"/>
</dbReference>
<dbReference type="InterPro" id="IPR000305">
    <property type="entry name" value="GIY-YIG_endonuc"/>
</dbReference>
<dbReference type="Proteomes" id="UP001165393">
    <property type="component" value="Unassembled WGS sequence"/>
</dbReference>
<dbReference type="SUPFAM" id="SSF82771">
    <property type="entry name" value="GIY-YIG endonuclease"/>
    <property type="match status" value="1"/>
</dbReference>
<evidence type="ECO:0000256" key="1">
    <source>
        <dbReference type="ARBA" id="ARBA00007435"/>
    </source>
</evidence>
<keyword evidence="4" id="KW-1185">Reference proteome</keyword>
<evidence type="ECO:0000313" key="4">
    <source>
        <dbReference type="Proteomes" id="UP001165393"/>
    </source>
</evidence>
<dbReference type="PANTHER" id="PTHR34477">
    <property type="entry name" value="UPF0213 PROTEIN YHBQ"/>
    <property type="match status" value="1"/>
</dbReference>
<evidence type="ECO:0000313" key="3">
    <source>
        <dbReference type="EMBL" id="MCM2679398.1"/>
    </source>
</evidence>
<dbReference type="AlphaFoldDB" id="A0AA41W689"/>